<dbReference type="AlphaFoldDB" id="A0A7V0MYA1"/>
<evidence type="ECO:0000259" key="2">
    <source>
        <dbReference type="Pfam" id="PF01965"/>
    </source>
</evidence>
<evidence type="ECO:0000313" key="3">
    <source>
        <dbReference type="EMBL" id="HDN84205.1"/>
    </source>
</evidence>
<dbReference type="InterPro" id="IPR050325">
    <property type="entry name" value="Prot/Nucl_acid_deglycase"/>
</dbReference>
<dbReference type="CDD" id="cd03135">
    <property type="entry name" value="GATase1_DJ-1"/>
    <property type="match status" value="1"/>
</dbReference>
<proteinExistence type="predicted"/>
<feature type="chain" id="PRO_5030667338" evidence="1">
    <location>
        <begin position="20"/>
        <end position="189"/>
    </location>
</feature>
<feature type="domain" description="DJ-1/PfpI" evidence="2">
    <location>
        <begin position="22"/>
        <end position="185"/>
    </location>
</feature>
<dbReference type="Pfam" id="PF01965">
    <property type="entry name" value="DJ-1_PfpI"/>
    <property type="match status" value="1"/>
</dbReference>
<keyword evidence="1" id="KW-0732">Signal</keyword>
<dbReference type="EMBL" id="DRBC01000028">
    <property type="protein sequence ID" value="HDN84205.1"/>
    <property type="molecule type" value="Genomic_DNA"/>
</dbReference>
<feature type="signal peptide" evidence="1">
    <location>
        <begin position="1"/>
        <end position="19"/>
    </location>
</feature>
<dbReference type="SUPFAM" id="SSF52317">
    <property type="entry name" value="Class I glutamine amidotransferase-like"/>
    <property type="match status" value="1"/>
</dbReference>
<dbReference type="PANTHER" id="PTHR48094:SF12">
    <property type="entry name" value="PARKINSON DISEASE PROTEIN 7 HOMOLOG"/>
    <property type="match status" value="1"/>
</dbReference>
<evidence type="ECO:0000256" key="1">
    <source>
        <dbReference type="SAM" id="SignalP"/>
    </source>
</evidence>
<comment type="caution">
    <text evidence="3">The sequence shown here is derived from an EMBL/GenBank/DDBJ whole genome shotgun (WGS) entry which is preliminary data.</text>
</comment>
<protein>
    <submittedName>
        <fullName evidence="3">DJ-1/PfpI family protein</fullName>
    </submittedName>
</protein>
<dbReference type="InterPro" id="IPR002818">
    <property type="entry name" value="DJ-1/PfpI"/>
</dbReference>
<sequence length="189" mass="20488">MRKGIILALSLMLTFSLFSQTKKVVMIVAPSDFRDEELFVTKEVLESKGIEVKVASLEITSIRGMLGKEVVPDLKLAEVNVDDFDGIVFVGGVGAKFYWKCPFALGIAQEAFKKKKVVAAICIAPVILANAQILKGKKATVWRSEAGRIKEKGAIYVEASLVRDGNIITASGPQAAEEFGEKIAEALLE</sequence>
<gene>
    <name evidence="3" type="ORF">ENG47_00425</name>
</gene>
<accession>A0A7V0MYA1</accession>
<organism evidence="3">
    <name type="scientific">Aerophobetes bacterium</name>
    <dbReference type="NCBI Taxonomy" id="2030807"/>
    <lineage>
        <taxon>Bacteria</taxon>
        <taxon>Candidatus Aerophobota</taxon>
    </lineage>
</organism>
<reference evidence="3" key="1">
    <citation type="journal article" date="2020" name="mSystems">
        <title>Genome- and Community-Level Interaction Insights into Carbon Utilization and Element Cycling Functions of Hydrothermarchaeota in Hydrothermal Sediment.</title>
        <authorList>
            <person name="Zhou Z."/>
            <person name="Liu Y."/>
            <person name="Xu W."/>
            <person name="Pan J."/>
            <person name="Luo Z.H."/>
            <person name="Li M."/>
        </authorList>
    </citation>
    <scope>NUCLEOTIDE SEQUENCE [LARGE SCALE GENOMIC DNA]</scope>
    <source>
        <strain evidence="3">HyVt-219</strain>
    </source>
</reference>
<dbReference type="Gene3D" id="3.40.50.880">
    <property type="match status" value="1"/>
</dbReference>
<name>A0A7V0MYA1_UNCAE</name>
<dbReference type="GO" id="GO:0005737">
    <property type="term" value="C:cytoplasm"/>
    <property type="evidence" value="ECO:0007669"/>
    <property type="project" value="TreeGrafter"/>
</dbReference>
<dbReference type="InterPro" id="IPR029062">
    <property type="entry name" value="Class_I_gatase-like"/>
</dbReference>
<dbReference type="Proteomes" id="UP000885660">
    <property type="component" value="Unassembled WGS sequence"/>
</dbReference>
<dbReference type="PANTHER" id="PTHR48094">
    <property type="entry name" value="PROTEIN/NUCLEIC ACID DEGLYCASE DJ-1-RELATED"/>
    <property type="match status" value="1"/>
</dbReference>